<gene>
    <name evidence="2" type="ORF">ABA31_08450</name>
</gene>
<accession>A0AA87REX9</accession>
<organism evidence="2 3">
    <name type="scientific">Agrococcus baldri</name>
    <dbReference type="NCBI Taxonomy" id="153730"/>
    <lineage>
        <taxon>Bacteria</taxon>
        <taxon>Bacillati</taxon>
        <taxon>Actinomycetota</taxon>
        <taxon>Actinomycetes</taxon>
        <taxon>Micrococcales</taxon>
        <taxon>Microbacteriaceae</taxon>
        <taxon>Agrococcus</taxon>
    </lineage>
</organism>
<dbReference type="RefSeq" id="WP_146792918.1">
    <property type="nucleotide sequence ID" value="NZ_BJUU01000003.1"/>
</dbReference>
<feature type="region of interest" description="Disordered" evidence="1">
    <location>
        <begin position="85"/>
        <end position="110"/>
    </location>
</feature>
<dbReference type="EMBL" id="BJUU01000003">
    <property type="protein sequence ID" value="GEK79494.1"/>
    <property type="molecule type" value="Genomic_DNA"/>
</dbReference>
<dbReference type="AlphaFoldDB" id="A0AA87REX9"/>
<reference evidence="2 3" key="1">
    <citation type="submission" date="2019-07" db="EMBL/GenBank/DDBJ databases">
        <title>Whole genome shotgun sequence of Agrococcus baldri NBRC 103055.</title>
        <authorList>
            <person name="Hosoyama A."/>
            <person name="Uohara A."/>
            <person name="Ohji S."/>
            <person name="Ichikawa N."/>
        </authorList>
    </citation>
    <scope>NUCLEOTIDE SEQUENCE [LARGE SCALE GENOMIC DNA]</scope>
    <source>
        <strain evidence="2 3">NBRC 103055</strain>
    </source>
</reference>
<dbReference type="Proteomes" id="UP000321749">
    <property type="component" value="Unassembled WGS sequence"/>
</dbReference>
<keyword evidence="3" id="KW-1185">Reference proteome</keyword>
<proteinExistence type="predicted"/>
<sequence length="110" mass="12656">MSKPRVIVLPVVRRDQHDWRIRHDRVDRLGKLALRRAGRMHHLGIGIDHARTPVLILTDDTSVTVSDHTTGEVLSTHTVDSTRTYWRNNDRSPGRWPGLLPDMNDDAEHL</sequence>
<evidence type="ECO:0000256" key="1">
    <source>
        <dbReference type="SAM" id="MobiDB-lite"/>
    </source>
</evidence>
<evidence type="ECO:0000313" key="3">
    <source>
        <dbReference type="Proteomes" id="UP000321749"/>
    </source>
</evidence>
<protein>
    <submittedName>
        <fullName evidence="2">Uncharacterized protein</fullName>
    </submittedName>
</protein>
<evidence type="ECO:0000313" key="2">
    <source>
        <dbReference type="EMBL" id="GEK79494.1"/>
    </source>
</evidence>
<comment type="caution">
    <text evidence="2">The sequence shown here is derived from an EMBL/GenBank/DDBJ whole genome shotgun (WGS) entry which is preliminary data.</text>
</comment>
<name>A0AA87REX9_9MICO</name>